<keyword evidence="4" id="KW-1185">Reference proteome</keyword>
<evidence type="ECO:0000313" key="4">
    <source>
        <dbReference type="Proteomes" id="UP001151760"/>
    </source>
</evidence>
<evidence type="ECO:0000256" key="1">
    <source>
        <dbReference type="SAM" id="Coils"/>
    </source>
</evidence>
<evidence type="ECO:0008006" key="5">
    <source>
        <dbReference type="Google" id="ProtNLM"/>
    </source>
</evidence>
<comment type="caution">
    <text evidence="3">The sequence shown here is derived from an EMBL/GenBank/DDBJ whole genome shotgun (WGS) entry which is preliminary data.</text>
</comment>
<dbReference type="Proteomes" id="UP001151760">
    <property type="component" value="Unassembled WGS sequence"/>
</dbReference>
<gene>
    <name evidence="3" type="ORF">Tco_0923105</name>
</gene>
<dbReference type="Gene3D" id="1.20.5.1700">
    <property type="match status" value="1"/>
</dbReference>
<feature type="coiled-coil region" evidence="1">
    <location>
        <begin position="566"/>
        <end position="638"/>
    </location>
</feature>
<name>A0ABQ5D3A2_9ASTR</name>
<organism evidence="3 4">
    <name type="scientific">Tanacetum coccineum</name>
    <dbReference type="NCBI Taxonomy" id="301880"/>
    <lineage>
        <taxon>Eukaryota</taxon>
        <taxon>Viridiplantae</taxon>
        <taxon>Streptophyta</taxon>
        <taxon>Embryophyta</taxon>
        <taxon>Tracheophyta</taxon>
        <taxon>Spermatophyta</taxon>
        <taxon>Magnoliopsida</taxon>
        <taxon>eudicotyledons</taxon>
        <taxon>Gunneridae</taxon>
        <taxon>Pentapetalae</taxon>
        <taxon>asterids</taxon>
        <taxon>campanulids</taxon>
        <taxon>Asterales</taxon>
        <taxon>Asteraceae</taxon>
        <taxon>Asteroideae</taxon>
        <taxon>Anthemideae</taxon>
        <taxon>Anthemidinae</taxon>
        <taxon>Tanacetum</taxon>
    </lineage>
</organism>
<dbReference type="EMBL" id="BQNB010014812">
    <property type="protein sequence ID" value="GJT32686.1"/>
    <property type="molecule type" value="Genomic_DNA"/>
</dbReference>
<proteinExistence type="predicted"/>
<accession>A0ABQ5D3A2</accession>
<keyword evidence="1" id="KW-0175">Coiled coil</keyword>
<evidence type="ECO:0000313" key="3">
    <source>
        <dbReference type="EMBL" id="GJT32686.1"/>
    </source>
</evidence>
<feature type="region of interest" description="Disordered" evidence="2">
    <location>
        <begin position="973"/>
        <end position="1000"/>
    </location>
</feature>
<sequence>MRTGAAEKILTCVFEISGAWPFITSIKCVLTQEHLDAICAKYFVPEEVHPQLPSSDATMHERPAGKVGMYTRFFDYANYRIPFSTFFVSVLTHFRIPFSQLSVFGSAKFVVPANARFSWFSGSNIVKDRAPAPSEYHVEHVNTLIAQASPFLRFPEEFLCWVGISRNYLLNKDTYPRFEYEDGEVMDLNAFIRTADPRKVRIVERPRAENEGPIVTVAKHRTVTLLPTSVVRSSGELSASVEREFVGDASVGGDGDQGFDSAVGQEIVEPSVPVTEPVEAAVPKPKRSKKKRVIYDSEGLPVASHPPKRLRADYGTAGGSITGGKSLSALNRLLQDSRLTVEQGVPALPTLPFITSSVTASPLEEGGDRTDSVTGPSLRTIGPSARFVVLSDSSHHSGANSAGPEVDSLVRSAAPVMTEAITVATTVAIPANISKDKSAPHPSVFGSSSSSEKTDRTLSLFTGRSGSGFDAGSIRAEETVGAGSEEIYVPEWTVTKGFEMNDGRLCASMIDHFTPPAFFKTVRGMEHEQLFTEFNVSAARNLSLSSEVRMRAEYNILEKRKWRSLAEEKNILLEAKDKEIEDLKSQLLKAKEESAEVTQLRAQVSGLEATENSLRGEIASAKDHNVFLEQECNSLKLKVTGLESTIAEKDHELSDLGASSSSLESQNQSHVDQVRELEISSTDLREKLEVYEGSLKQLEEFQDDLMGPLRTRLAEIDADFTRCCMRFQESLYPHLLNVVAGRRWLLTHGMKLLVVNCLNSNEYMEALGHAFGRAIEKGMQEGLAAGIEHGQAGRSLTDLEAYIPSEEDDFNSTIHDLRDLDFSLLKELSDKKDASTWDIMDLLRLDDTVAETLGMTDLQPNVNQLMVPVHHKQDRVIIGSQALSVALDICRGRVEKMERNLIERLPFLKGVFASIDDPLSAEALIEPPVEVPATNVLSTVIIVPHADPSISVEDYDNPDSADVVPENVVLGSESEGKIDASSGDGLTFSQLDNEARDAVL</sequence>
<evidence type="ECO:0000256" key="2">
    <source>
        <dbReference type="SAM" id="MobiDB-lite"/>
    </source>
</evidence>
<reference evidence="3" key="2">
    <citation type="submission" date="2022-01" db="EMBL/GenBank/DDBJ databases">
        <authorList>
            <person name="Yamashiro T."/>
            <person name="Shiraishi A."/>
            <person name="Satake H."/>
            <person name="Nakayama K."/>
        </authorList>
    </citation>
    <scope>NUCLEOTIDE SEQUENCE</scope>
</reference>
<feature type="compositionally biased region" description="Low complexity" evidence="2">
    <location>
        <begin position="655"/>
        <end position="669"/>
    </location>
</feature>
<feature type="region of interest" description="Disordered" evidence="2">
    <location>
        <begin position="653"/>
        <end position="674"/>
    </location>
</feature>
<reference evidence="3" key="1">
    <citation type="journal article" date="2022" name="Int. J. Mol. Sci.">
        <title>Draft Genome of Tanacetum Coccineum: Genomic Comparison of Closely Related Tanacetum-Family Plants.</title>
        <authorList>
            <person name="Yamashiro T."/>
            <person name="Shiraishi A."/>
            <person name="Nakayama K."/>
            <person name="Satake H."/>
        </authorList>
    </citation>
    <scope>NUCLEOTIDE SEQUENCE</scope>
</reference>
<protein>
    <recommendedName>
        <fullName evidence="5">Transposase (Putative), gypsy type</fullName>
    </recommendedName>
</protein>